<organism evidence="2 3">
    <name type="scientific">Volvox africanus</name>
    <dbReference type="NCBI Taxonomy" id="51714"/>
    <lineage>
        <taxon>Eukaryota</taxon>
        <taxon>Viridiplantae</taxon>
        <taxon>Chlorophyta</taxon>
        <taxon>core chlorophytes</taxon>
        <taxon>Chlorophyceae</taxon>
        <taxon>CS clade</taxon>
        <taxon>Chlamydomonadales</taxon>
        <taxon>Volvocaceae</taxon>
        <taxon>Volvox</taxon>
    </lineage>
</organism>
<feature type="region of interest" description="Disordered" evidence="1">
    <location>
        <begin position="125"/>
        <end position="144"/>
    </location>
</feature>
<proteinExistence type="predicted"/>
<evidence type="ECO:0000256" key="1">
    <source>
        <dbReference type="SAM" id="MobiDB-lite"/>
    </source>
</evidence>
<sequence>MTSLPVNSRALQGGSTLPPVLGALQGFPRATVIERADPCHLHFRTPRPMAQVASYTPQGHTSSRAPHACHHLTIPRSPSPAKLLQLHCPCSRRCLQALPKLYFFLAPLAPALAVRVLALLPPPPPPPPPPPKVPTTAPPPLSASSPDSLAFLALRVYARSTHSFST</sequence>
<name>A0A8J4B313_9CHLO</name>
<protein>
    <submittedName>
        <fullName evidence="2">Uncharacterized protein</fullName>
    </submittedName>
</protein>
<gene>
    <name evidence="2" type="ORF">Vafri_8711</name>
</gene>
<comment type="caution">
    <text evidence="2">The sequence shown here is derived from an EMBL/GenBank/DDBJ whole genome shotgun (WGS) entry which is preliminary data.</text>
</comment>
<feature type="compositionally biased region" description="Pro residues" evidence="1">
    <location>
        <begin position="125"/>
        <end position="141"/>
    </location>
</feature>
<accession>A0A8J4B313</accession>
<evidence type="ECO:0000313" key="2">
    <source>
        <dbReference type="EMBL" id="GIL52994.1"/>
    </source>
</evidence>
<dbReference type="Proteomes" id="UP000747399">
    <property type="component" value="Unassembled WGS sequence"/>
</dbReference>
<reference evidence="2" key="1">
    <citation type="journal article" date="2021" name="Proc. Natl. Acad. Sci. U.S.A.">
        <title>Three genomes in the algal genus Volvox reveal the fate of a haploid sex-determining region after a transition to homothallism.</title>
        <authorList>
            <person name="Yamamoto K."/>
            <person name="Hamaji T."/>
            <person name="Kawai-Toyooka H."/>
            <person name="Matsuzaki R."/>
            <person name="Takahashi F."/>
            <person name="Nishimura Y."/>
            <person name="Kawachi M."/>
            <person name="Noguchi H."/>
            <person name="Minakuchi Y."/>
            <person name="Umen J.G."/>
            <person name="Toyoda A."/>
            <person name="Nozaki H."/>
        </authorList>
    </citation>
    <scope>NUCLEOTIDE SEQUENCE</scope>
    <source>
        <strain evidence="2">NIES-3780</strain>
    </source>
</reference>
<dbReference type="AlphaFoldDB" id="A0A8J4B313"/>
<keyword evidence="3" id="KW-1185">Reference proteome</keyword>
<evidence type="ECO:0000313" key="3">
    <source>
        <dbReference type="Proteomes" id="UP000747399"/>
    </source>
</evidence>
<dbReference type="EMBL" id="BNCO01000014">
    <property type="protein sequence ID" value="GIL52994.1"/>
    <property type="molecule type" value="Genomic_DNA"/>
</dbReference>